<organism evidence="7 8">
    <name type="scientific">Peptoclostridium acidaminophilum DSM 3953</name>
    <dbReference type="NCBI Taxonomy" id="1286171"/>
    <lineage>
        <taxon>Bacteria</taxon>
        <taxon>Bacillati</taxon>
        <taxon>Bacillota</taxon>
        <taxon>Clostridia</taxon>
        <taxon>Peptostreptococcales</taxon>
        <taxon>Peptoclostridiaceae</taxon>
        <taxon>Peptoclostridium</taxon>
    </lineage>
</organism>
<dbReference type="Proteomes" id="UP000019591">
    <property type="component" value="Chromosome"/>
</dbReference>
<evidence type="ECO:0000313" key="7">
    <source>
        <dbReference type="EMBL" id="AHM55663.1"/>
    </source>
</evidence>
<dbReference type="SUPFAM" id="SSF111369">
    <property type="entry name" value="HlyD-like secretion proteins"/>
    <property type="match status" value="1"/>
</dbReference>
<dbReference type="HOGENOM" id="CLU_018816_14_4_9"/>
<reference evidence="7 8" key="1">
    <citation type="journal article" date="2014" name="Genome Announc.">
        <title>Complete Genome Sequence of Amino Acid-Utilizing Eubacterium acidaminophilum al-2 (DSM 3953).</title>
        <authorList>
            <person name="Poehlein A."/>
            <person name="Andreesen J.R."/>
            <person name="Daniel R."/>
        </authorList>
    </citation>
    <scope>NUCLEOTIDE SEQUENCE [LARGE SCALE GENOMIC DNA]</scope>
    <source>
        <strain evidence="7 8">DSM 3953</strain>
    </source>
</reference>
<feature type="domain" description="Multidrug resistance protein MdtA-like barrel-sandwich hybrid" evidence="4">
    <location>
        <begin position="65"/>
        <end position="216"/>
    </location>
</feature>
<evidence type="ECO:0000259" key="5">
    <source>
        <dbReference type="Pfam" id="PF25954"/>
    </source>
</evidence>
<accession>W8TCY0</accession>
<proteinExistence type="inferred from homology"/>
<dbReference type="Gene3D" id="1.10.287.470">
    <property type="entry name" value="Helix hairpin bin"/>
    <property type="match status" value="1"/>
</dbReference>
<keyword evidence="8" id="KW-1185">Reference proteome</keyword>
<feature type="chain" id="PRO_5039418798" evidence="3">
    <location>
        <begin position="22"/>
        <end position="377"/>
    </location>
</feature>
<dbReference type="Gene3D" id="2.40.30.170">
    <property type="match status" value="1"/>
</dbReference>
<evidence type="ECO:0000313" key="8">
    <source>
        <dbReference type="Proteomes" id="UP000019591"/>
    </source>
</evidence>
<evidence type="ECO:0000259" key="6">
    <source>
        <dbReference type="Pfam" id="PF25989"/>
    </source>
</evidence>
<dbReference type="InterPro" id="IPR058637">
    <property type="entry name" value="YknX-like_C"/>
</dbReference>
<protein>
    <submittedName>
        <fullName evidence="7">Putative efflux transporter, RND family, MFP subunit</fullName>
    </submittedName>
</protein>
<evidence type="ECO:0000256" key="3">
    <source>
        <dbReference type="SAM" id="SignalP"/>
    </source>
</evidence>
<name>W8TCY0_PEPAC</name>
<keyword evidence="2" id="KW-0813">Transport</keyword>
<dbReference type="eggNOG" id="COG0845">
    <property type="taxonomic scope" value="Bacteria"/>
</dbReference>
<keyword evidence="3" id="KW-0732">Signal</keyword>
<dbReference type="Pfam" id="PF25989">
    <property type="entry name" value="YknX_C"/>
    <property type="match status" value="1"/>
</dbReference>
<dbReference type="EMBL" id="CP007452">
    <property type="protein sequence ID" value="AHM55663.1"/>
    <property type="molecule type" value="Genomic_DNA"/>
</dbReference>
<sequence>MKIRKICILIAALLAATAVFGGCSKKEQASSDADKAISVQVEPVQERDITLTTVISGKISPIQEAGVSAKLQSQIESVNVEIGDYVSAGDILFTMDSDSLRAGYQQAQAAYNSSRAGYEKAQQASANAKLNLERNRMLYEQGAISKQAYENMQLQAMDQDLEMASYGVESAQAAVQSAGIMLDNAVVRAPISGTVALVNVQKGSMPPQGMASIVITDSSRVQMDATVSEYLINKINRGEELDVRIKSASSKPFKGRITALSSATASGSMTYPIKIELENPQGMIKAGMFAEVDIATEGEKSVLSVPSDAVIVKGGEKQVFVIEGGEARSRKVETGIDDGKFARIISGVKKGEQVAVKGQNYLDDGSKVKISGQESAE</sequence>
<dbReference type="Gene3D" id="2.40.50.100">
    <property type="match status" value="1"/>
</dbReference>
<feature type="domain" description="YknX-like C-terminal permuted SH3-like" evidence="6">
    <location>
        <begin position="302"/>
        <end position="370"/>
    </location>
</feature>
<dbReference type="PATRIC" id="fig|1286171.3.peg.300"/>
<dbReference type="PANTHER" id="PTHR30469:SF33">
    <property type="entry name" value="SLR1207 PROTEIN"/>
    <property type="match status" value="1"/>
</dbReference>
<dbReference type="NCBIfam" id="TIGR01730">
    <property type="entry name" value="RND_mfp"/>
    <property type="match status" value="1"/>
</dbReference>
<dbReference type="RefSeq" id="WP_025434701.1">
    <property type="nucleotide sequence ID" value="NZ_CP007452.1"/>
</dbReference>
<evidence type="ECO:0000256" key="1">
    <source>
        <dbReference type="ARBA" id="ARBA00009477"/>
    </source>
</evidence>
<dbReference type="InterPro" id="IPR006143">
    <property type="entry name" value="RND_pump_MFP"/>
</dbReference>
<dbReference type="Pfam" id="PF25917">
    <property type="entry name" value="BSH_RND"/>
    <property type="match status" value="1"/>
</dbReference>
<dbReference type="GO" id="GO:1990281">
    <property type="term" value="C:efflux pump complex"/>
    <property type="evidence" value="ECO:0007669"/>
    <property type="project" value="TreeGrafter"/>
</dbReference>
<dbReference type="AlphaFoldDB" id="W8TCY0"/>
<evidence type="ECO:0000256" key="2">
    <source>
        <dbReference type="ARBA" id="ARBA00022448"/>
    </source>
</evidence>
<dbReference type="PANTHER" id="PTHR30469">
    <property type="entry name" value="MULTIDRUG RESISTANCE PROTEIN MDTA"/>
    <property type="match status" value="1"/>
</dbReference>
<feature type="signal peptide" evidence="3">
    <location>
        <begin position="1"/>
        <end position="21"/>
    </location>
</feature>
<dbReference type="InterPro" id="IPR058792">
    <property type="entry name" value="Beta-barrel_RND_2"/>
</dbReference>
<feature type="domain" description="CusB-like beta-barrel" evidence="5">
    <location>
        <begin position="223"/>
        <end position="297"/>
    </location>
</feature>
<dbReference type="OrthoDB" id="9810430at2"/>
<gene>
    <name evidence="7" type="ORF">EAL2_c03600</name>
</gene>
<dbReference type="GO" id="GO:0015562">
    <property type="term" value="F:efflux transmembrane transporter activity"/>
    <property type="evidence" value="ECO:0007669"/>
    <property type="project" value="TreeGrafter"/>
</dbReference>
<dbReference type="KEGG" id="eac:EAL2_c03600"/>
<dbReference type="FunFam" id="2.40.420.20:FF:000006">
    <property type="entry name" value="RND family efflux transporter MFP subunit"/>
    <property type="match status" value="1"/>
</dbReference>
<dbReference type="STRING" id="1286171.EAL2_c03600"/>
<dbReference type="PROSITE" id="PS51257">
    <property type="entry name" value="PROKAR_LIPOPROTEIN"/>
    <property type="match status" value="1"/>
</dbReference>
<dbReference type="Gene3D" id="2.40.420.20">
    <property type="match status" value="1"/>
</dbReference>
<comment type="similarity">
    <text evidence="1">Belongs to the membrane fusion protein (MFP) (TC 8.A.1) family.</text>
</comment>
<dbReference type="Pfam" id="PF25954">
    <property type="entry name" value="Beta-barrel_RND_2"/>
    <property type="match status" value="1"/>
</dbReference>
<dbReference type="InterPro" id="IPR058625">
    <property type="entry name" value="MdtA-like_BSH"/>
</dbReference>
<evidence type="ECO:0000259" key="4">
    <source>
        <dbReference type="Pfam" id="PF25917"/>
    </source>
</evidence>